<evidence type="ECO:0000256" key="6">
    <source>
        <dbReference type="ARBA" id="ARBA00023002"/>
    </source>
</evidence>
<accession>A0A316ZCZ6</accession>
<keyword evidence="4" id="KW-0507">mRNA processing</keyword>
<evidence type="ECO:0000256" key="2">
    <source>
        <dbReference type="ARBA" id="ARBA00022630"/>
    </source>
</evidence>
<feature type="region of interest" description="Disordered" evidence="9">
    <location>
        <begin position="1"/>
        <end position="25"/>
    </location>
</feature>
<dbReference type="RefSeq" id="XP_025598402.1">
    <property type="nucleotide sequence ID" value="XM_025744812.1"/>
</dbReference>
<evidence type="ECO:0000313" key="11">
    <source>
        <dbReference type="EMBL" id="PWN98123.1"/>
    </source>
</evidence>
<evidence type="ECO:0000256" key="7">
    <source>
        <dbReference type="ARBA" id="ARBA00048342"/>
    </source>
</evidence>
<dbReference type="InterPro" id="IPR035587">
    <property type="entry name" value="DUS-like_FMN-bd"/>
</dbReference>
<dbReference type="GO" id="GO:0050660">
    <property type="term" value="F:flavin adenine dinucleotide binding"/>
    <property type="evidence" value="ECO:0007669"/>
    <property type="project" value="InterPro"/>
</dbReference>
<dbReference type="SUPFAM" id="SSF51395">
    <property type="entry name" value="FMN-linked oxidoreductases"/>
    <property type="match status" value="1"/>
</dbReference>
<feature type="domain" description="DUS-like FMN-binding" evidence="10">
    <location>
        <begin position="71"/>
        <end position="338"/>
    </location>
</feature>
<dbReference type="InterPro" id="IPR013785">
    <property type="entry name" value="Aldolase_TIM"/>
</dbReference>
<sequence>MPTRPAPAEAGSSTDGAGGAPSSKRARVAPAVPVAPYSLLPADAPALDDVLAAAHAAGRKCPVPFRTGLFLAPMVRSGSLPTRLLSLQYGASLVWGPEIVDRAIMGCTRVVNEDTGLVSFVKDEKEIFTTHPVERKQVIFQLGSANAAWAYEAIKFVTAHDDVAGVDLNCGCPKPFSTIGGMGAHLLTTPDILCDVLRAMRRAAPPHVSVSCKIRLLPSREETQALVRQILRLGIIDNLTVHCRTKEMRPREPALLDRLREVVEIVREETGGKLPLCCNGDAWDWNEAKRIMEMTGVTSVMIARGAEANPSCFAPRGVSSIADEVAPQYVRYAAYFNNNFGNSKFCMMQFTLKPSSNFAPHAPVLPNARSKKQLSEVRQGMERAKTIEEMAQVFGVDVEAVRAAKAEEILAPVRKALEAREEGELKQDQELKKATERGAEISQETVAAAKQEEHSAAPSVQEPAPERPIVVA</sequence>
<dbReference type="Proteomes" id="UP000245946">
    <property type="component" value="Unassembled WGS sequence"/>
</dbReference>
<evidence type="ECO:0000313" key="12">
    <source>
        <dbReference type="Proteomes" id="UP000245946"/>
    </source>
</evidence>
<dbReference type="STRING" id="58919.A0A316ZCZ6"/>
<dbReference type="Gene3D" id="3.20.20.70">
    <property type="entry name" value="Aldolase class I"/>
    <property type="match status" value="1"/>
</dbReference>
<evidence type="ECO:0000256" key="4">
    <source>
        <dbReference type="ARBA" id="ARBA00022664"/>
    </source>
</evidence>
<comment type="cofactor">
    <cofactor evidence="1">
        <name>FMN</name>
        <dbReference type="ChEBI" id="CHEBI:58210"/>
    </cofactor>
</comment>
<organism evidence="11 12">
    <name type="scientific">Tilletiopsis washingtonensis</name>
    <dbReference type="NCBI Taxonomy" id="58919"/>
    <lineage>
        <taxon>Eukaryota</taxon>
        <taxon>Fungi</taxon>
        <taxon>Dikarya</taxon>
        <taxon>Basidiomycota</taxon>
        <taxon>Ustilaginomycotina</taxon>
        <taxon>Exobasidiomycetes</taxon>
        <taxon>Entylomatales</taxon>
        <taxon>Entylomatales incertae sedis</taxon>
        <taxon>Tilletiopsis</taxon>
    </lineage>
</organism>
<dbReference type="PROSITE" id="PS01136">
    <property type="entry name" value="UPF0034"/>
    <property type="match status" value="1"/>
</dbReference>
<reference evidence="11 12" key="1">
    <citation type="journal article" date="2018" name="Mol. Biol. Evol.">
        <title>Broad Genomic Sampling Reveals a Smut Pathogenic Ancestry of the Fungal Clade Ustilaginomycotina.</title>
        <authorList>
            <person name="Kijpornyongpan T."/>
            <person name="Mondo S.J."/>
            <person name="Barry K."/>
            <person name="Sandor L."/>
            <person name="Lee J."/>
            <person name="Lipzen A."/>
            <person name="Pangilinan J."/>
            <person name="LaButti K."/>
            <person name="Hainaut M."/>
            <person name="Henrissat B."/>
            <person name="Grigoriev I.V."/>
            <person name="Spatafora J.W."/>
            <person name="Aime M.C."/>
        </authorList>
    </citation>
    <scope>NUCLEOTIDE SEQUENCE [LARGE SCALE GENOMIC DNA]</scope>
    <source>
        <strain evidence="11 12">MCA 4186</strain>
    </source>
</reference>
<dbReference type="AlphaFoldDB" id="A0A316ZCZ6"/>
<protein>
    <submittedName>
        <fullName evidence="11">FMN-linked oxidoreductase</fullName>
    </submittedName>
</protein>
<evidence type="ECO:0000256" key="8">
    <source>
        <dbReference type="ARBA" id="ARBA00049447"/>
    </source>
</evidence>
<dbReference type="InterPro" id="IPR052582">
    <property type="entry name" value="tRNA-DUS-like"/>
</dbReference>
<proteinExistence type="predicted"/>
<keyword evidence="3" id="KW-0288">FMN</keyword>
<dbReference type="OrthoDB" id="10262250at2759"/>
<comment type="catalytic activity">
    <reaction evidence="7">
        <text>a 5,6-dihydrouridine in mRNA + NAD(+) = a uridine in mRNA + NADH + H(+)</text>
        <dbReference type="Rhea" id="RHEA:69851"/>
        <dbReference type="Rhea" id="RHEA-COMP:14658"/>
        <dbReference type="Rhea" id="RHEA-COMP:17789"/>
        <dbReference type="ChEBI" id="CHEBI:15378"/>
        <dbReference type="ChEBI" id="CHEBI:57540"/>
        <dbReference type="ChEBI" id="CHEBI:57945"/>
        <dbReference type="ChEBI" id="CHEBI:65315"/>
        <dbReference type="ChEBI" id="CHEBI:74443"/>
    </reaction>
    <physiologicalReaction direction="right-to-left" evidence="7">
        <dbReference type="Rhea" id="RHEA:69853"/>
    </physiologicalReaction>
</comment>
<dbReference type="PANTHER" id="PTHR45936:SF1">
    <property type="entry name" value="TRNA-DIHYDROURIDINE(20) SYNTHASE [NAD(P)+]-LIKE"/>
    <property type="match status" value="1"/>
</dbReference>
<evidence type="ECO:0000256" key="9">
    <source>
        <dbReference type="SAM" id="MobiDB-lite"/>
    </source>
</evidence>
<feature type="compositionally biased region" description="Basic and acidic residues" evidence="9">
    <location>
        <begin position="420"/>
        <end position="439"/>
    </location>
</feature>
<comment type="catalytic activity">
    <reaction evidence="8">
        <text>a 5,6-dihydrouridine in mRNA + NADP(+) = a uridine in mRNA + NADPH + H(+)</text>
        <dbReference type="Rhea" id="RHEA:69855"/>
        <dbReference type="Rhea" id="RHEA-COMP:14658"/>
        <dbReference type="Rhea" id="RHEA-COMP:17789"/>
        <dbReference type="ChEBI" id="CHEBI:15378"/>
        <dbReference type="ChEBI" id="CHEBI:57783"/>
        <dbReference type="ChEBI" id="CHEBI:58349"/>
        <dbReference type="ChEBI" id="CHEBI:65315"/>
        <dbReference type="ChEBI" id="CHEBI:74443"/>
    </reaction>
    <physiologicalReaction direction="right-to-left" evidence="8">
        <dbReference type="Rhea" id="RHEA:69857"/>
    </physiologicalReaction>
</comment>
<keyword evidence="6" id="KW-0560">Oxidoreductase</keyword>
<evidence type="ECO:0000256" key="3">
    <source>
        <dbReference type="ARBA" id="ARBA00022643"/>
    </source>
</evidence>
<keyword evidence="12" id="KW-1185">Reference proteome</keyword>
<dbReference type="CDD" id="cd02801">
    <property type="entry name" value="DUS_like_FMN"/>
    <property type="match status" value="1"/>
</dbReference>
<evidence type="ECO:0000259" key="10">
    <source>
        <dbReference type="Pfam" id="PF01207"/>
    </source>
</evidence>
<evidence type="ECO:0000256" key="1">
    <source>
        <dbReference type="ARBA" id="ARBA00001917"/>
    </source>
</evidence>
<dbReference type="GO" id="GO:0006397">
    <property type="term" value="P:mRNA processing"/>
    <property type="evidence" value="ECO:0007669"/>
    <property type="project" value="UniProtKB-KW"/>
</dbReference>
<dbReference type="Pfam" id="PF01207">
    <property type="entry name" value="Dus"/>
    <property type="match status" value="1"/>
</dbReference>
<dbReference type="GO" id="GO:0005737">
    <property type="term" value="C:cytoplasm"/>
    <property type="evidence" value="ECO:0007669"/>
    <property type="project" value="TreeGrafter"/>
</dbReference>
<evidence type="ECO:0000256" key="5">
    <source>
        <dbReference type="ARBA" id="ARBA00022694"/>
    </source>
</evidence>
<dbReference type="PANTHER" id="PTHR45936">
    <property type="entry name" value="TRNA-DIHYDROURIDINE(20) SYNTHASE [NAD(P)+]-LIKE"/>
    <property type="match status" value="1"/>
</dbReference>
<dbReference type="GO" id="GO:0017150">
    <property type="term" value="F:tRNA dihydrouridine synthase activity"/>
    <property type="evidence" value="ECO:0007669"/>
    <property type="project" value="InterPro"/>
</dbReference>
<dbReference type="EMBL" id="KZ819292">
    <property type="protein sequence ID" value="PWN98123.1"/>
    <property type="molecule type" value="Genomic_DNA"/>
</dbReference>
<name>A0A316ZCZ6_9BASI</name>
<feature type="region of interest" description="Disordered" evidence="9">
    <location>
        <begin position="420"/>
        <end position="472"/>
    </location>
</feature>
<dbReference type="InterPro" id="IPR018517">
    <property type="entry name" value="tRNA_hU_synthase_CS"/>
</dbReference>
<keyword evidence="2" id="KW-0285">Flavoprotein</keyword>
<gene>
    <name evidence="11" type="ORF">FA09DRAFT_348105</name>
</gene>
<keyword evidence="5" id="KW-0819">tRNA processing</keyword>
<dbReference type="GeneID" id="37272356"/>